<sequence length="231" mass="23806">MSFGRPRGGGGGGRGFRGRGGAGGGGGGRGGGFNRSGGGVFGRGGSRGGRGAFDQGPPERVVALGNFNYTCQNDLVCKVNIDDVPYFNAPIFLENKEQIGKIDEIFGTVRDYSVSIKLSDNIYANSFKPNQTLFIDPGKLLPISRFLPKPPQAKGQKKKGGPSGGVGGGRGGMYKPDIRFSITIQYYYNKGNRGGRVGGGFRGGSNRGGGGFSRGRGGGGGGRGGGGRGRW</sequence>
<evidence type="ECO:0000256" key="8">
    <source>
        <dbReference type="RuleBase" id="RU364004"/>
    </source>
</evidence>
<evidence type="ECO:0000256" key="1">
    <source>
        <dbReference type="ARBA" id="ARBA00004604"/>
    </source>
</evidence>
<dbReference type="FunFam" id="2.40.10.230:FF:000001">
    <property type="entry name" value="H/ACA ribonucleoprotein complex subunit"/>
    <property type="match status" value="1"/>
</dbReference>
<evidence type="ECO:0000313" key="10">
    <source>
        <dbReference type="Proteomes" id="UP000504633"/>
    </source>
</evidence>
<keyword evidence="6 8" id="KW-0687">Ribonucleoprotein</keyword>
<dbReference type="CTD" id="54433"/>
<comment type="function">
    <text evidence="8">Required for ribosome biogenesis. Part of a complex which catalyzes pseudouridylation of rRNA. This involves the isomerization of uridine such that the ribose is subsequently attached to C5, instead of the normal N1. Pseudouridine ("psi") residues may serve to stabilize the conformation of rRNAs.</text>
</comment>
<dbReference type="SUPFAM" id="SSF50447">
    <property type="entry name" value="Translation proteins"/>
    <property type="match status" value="1"/>
</dbReference>
<comment type="subunit">
    <text evidence="8">Component of the small nucleolar ribonucleoprotein particles containing H/ACA-type snoRNAs (H/ACA snoRNPs).</text>
</comment>
<keyword evidence="3 8" id="KW-0698">rRNA processing</keyword>
<keyword evidence="10" id="KW-1185">Reference proteome</keyword>
<evidence type="ECO:0000256" key="5">
    <source>
        <dbReference type="ARBA" id="ARBA00023242"/>
    </source>
</evidence>
<feature type="compositionally biased region" description="Gly residues" evidence="9">
    <location>
        <begin position="1"/>
        <end position="51"/>
    </location>
</feature>
<keyword evidence="4 8" id="KW-0694">RNA-binding</keyword>
<dbReference type="GO" id="GO:0034513">
    <property type="term" value="F:box H/ACA snoRNA binding"/>
    <property type="evidence" value="ECO:0007669"/>
    <property type="project" value="TreeGrafter"/>
</dbReference>
<dbReference type="AlphaFoldDB" id="A0A6J1LS22"/>
<evidence type="ECO:0000256" key="3">
    <source>
        <dbReference type="ARBA" id="ARBA00022552"/>
    </source>
</evidence>
<evidence type="ECO:0000256" key="7">
    <source>
        <dbReference type="ARBA" id="ARBA00038293"/>
    </source>
</evidence>
<proteinExistence type="inferred from homology"/>
<dbReference type="OrthoDB" id="2187159at2759"/>
<reference evidence="11" key="1">
    <citation type="submission" date="2025-08" db="UniProtKB">
        <authorList>
            <consortium name="RefSeq"/>
        </authorList>
    </citation>
    <scope>IDENTIFICATION</scope>
    <source>
        <strain evidence="11">15085-1641.00</strain>
        <tissue evidence="11">Whole body</tissue>
    </source>
</reference>
<dbReference type="Pfam" id="PF04410">
    <property type="entry name" value="Gar1"/>
    <property type="match status" value="1"/>
</dbReference>
<keyword evidence="5 8" id="KW-0539">Nucleus</keyword>
<keyword evidence="2 8" id="KW-0690">Ribosome biogenesis</keyword>
<dbReference type="InterPro" id="IPR009000">
    <property type="entry name" value="Transl_B-barrel_sf"/>
</dbReference>
<dbReference type="PANTHER" id="PTHR23237:SF6">
    <property type="entry name" value="H_ACA RIBONUCLEOPROTEIN COMPLEX SUBUNIT 1"/>
    <property type="match status" value="1"/>
</dbReference>
<evidence type="ECO:0000313" key="11">
    <source>
        <dbReference type="RefSeq" id="XP_023167860.1"/>
    </source>
</evidence>
<dbReference type="GeneID" id="111597406"/>
<dbReference type="Gene3D" id="2.40.10.230">
    <property type="entry name" value="Probable tRNA pseudouridine synthase domain"/>
    <property type="match status" value="1"/>
</dbReference>
<evidence type="ECO:0000256" key="2">
    <source>
        <dbReference type="ARBA" id="ARBA00022517"/>
    </source>
</evidence>
<organism evidence="10 11">
    <name type="scientific">Drosophila hydei</name>
    <name type="common">Fruit fly</name>
    <dbReference type="NCBI Taxonomy" id="7224"/>
    <lineage>
        <taxon>Eukaryota</taxon>
        <taxon>Metazoa</taxon>
        <taxon>Ecdysozoa</taxon>
        <taxon>Arthropoda</taxon>
        <taxon>Hexapoda</taxon>
        <taxon>Insecta</taxon>
        <taxon>Pterygota</taxon>
        <taxon>Neoptera</taxon>
        <taxon>Endopterygota</taxon>
        <taxon>Diptera</taxon>
        <taxon>Brachycera</taxon>
        <taxon>Muscomorpha</taxon>
        <taxon>Ephydroidea</taxon>
        <taxon>Drosophilidae</taxon>
        <taxon>Drosophila</taxon>
    </lineage>
</organism>
<dbReference type="InterPro" id="IPR038664">
    <property type="entry name" value="Gar1/Naf1_Cbf5-bd_sf"/>
</dbReference>
<dbReference type="InterPro" id="IPR007504">
    <property type="entry name" value="H/ACA_rnp_Gar1/Naf1"/>
</dbReference>
<accession>A0A6J1LS22</accession>
<feature type="region of interest" description="Disordered" evidence="9">
    <location>
        <begin position="197"/>
        <end position="231"/>
    </location>
</feature>
<dbReference type="GO" id="GO:0031429">
    <property type="term" value="C:box H/ACA snoRNP complex"/>
    <property type="evidence" value="ECO:0007669"/>
    <property type="project" value="TreeGrafter"/>
</dbReference>
<evidence type="ECO:0000256" key="9">
    <source>
        <dbReference type="SAM" id="MobiDB-lite"/>
    </source>
</evidence>
<evidence type="ECO:0000256" key="4">
    <source>
        <dbReference type="ARBA" id="ARBA00022884"/>
    </source>
</evidence>
<comment type="similarity">
    <text evidence="7 8">Belongs to the GAR1 family.</text>
</comment>
<dbReference type="GO" id="GO:0000454">
    <property type="term" value="P:snoRNA guided rRNA pseudouridine synthesis"/>
    <property type="evidence" value="ECO:0007669"/>
    <property type="project" value="TreeGrafter"/>
</dbReference>
<dbReference type="RefSeq" id="XP_023167860.1">
    <property type="nucleotide sequence ID" value="XM_023312092.2"/>
</dbReference>
<feature type="region of interest" description="Disordered" evidence="9">
    <location>
        <begin position="1"/>
        <end position="55"/>
    </location>
</feature>
<gene>
    <name evidence="11" type="primary">LOC111597406</name>
</gene>
<dbReference type="Proteomes" id="UP000504633">
    <property type="component" value="Unplaced"/>
</dbReference>
<name>A0A6J1LS22_DROHY</name>
<dbReference type="KEGG" id="dhe:111597406"/>
<dbReference type="PANTHER" id="PTHR23237">
    <property type="entry name" value="NUCLEOLAR PROTEIN FAMILY A MEMBER 1 SNORNP PROTEIN GAR1"/>
    <property type="match status" value="1"/>
</dbReference>
<feature type="region of interest" description="Disordered" evidence="9">
    <location>
        <begin position="148"/>
        <end position="172"/>
    </location>
</feature>
<comment type="subcellular location">
    <subcellularLocation>
        <location evidence="1 8">Nucleus</location>
        <location evidence="1 8">Nucleolus</location>
    </subcellularLocation>
</comment>
<feature type="compositionally biased region" description="Gly residues" evidence="9">
    <location>
        <begin position="161"/>
        <end position="172"/>
    </location>
</feature>
<protein>
    <recommendedName>
        <fullName evidence="8">H/ACA ribonucleoprotein complex subunit</fullName>
    </recommendedName>
</protein>
<evidence type="ECO:0000256" key="6">
    <source>
        <dbReference type="ARBA" id="ARBA00023274"/>
    </source>
</evidence>